<evidence type="ECO:0000313" key="6">
    <source>
        <dbReference type="Proteomes" id="UP000077667"/>
    </source>
</evidence>
<dbReference type="CDD" id="cd00834">
    <property type="entry name" value="KAS_I_II"/>
    <property type="match status" value="1"/>
</dbReference>
<accession>A0A1A9IA20</accession>
<dbReference type="STRING" id="1176587.A8C56_23350"/>
<keyword evidence="2 3" id="KW-0808">Transferase</keyword>
<dbReference type="PANTHER" id="PTHR11712">
    <property type="entry name" value="POLYKETIDE SYNTHASE-RELATED"/>
    <property type="match status" value="1"/>
</dbReference>
<dbReference type="InterPro" id="IPR014030">
    <property type="entry name" value="Ketoacyl_synth_N"/>
</dbReference>
<keyword evidence="6" id="KW-1185">Reference proteome</keyword>
<evidence type="ECO:0000313" key="5">
    <source>
        <dbReference type="EMBL" id="ANH83521.1"/>
    </source>
</evidence>
<dbReference type="Proteomes" id="UP000077667">
    <property type="component" value="Chromosome"/>
</dbReference>
<dbReference type="Gene3D" id="3.40.47.10">
    <property type="match status" value="1"/>
</dbReference>
<evidence type="ECO:0000256" key="2">
    <source>
        <dbReference type="ARBA" id="ARBA00022679"/>
    </source>
</evidence>
<comment type="similarity">
    <text evidence="1 3">Belongs to the thiolase-like superfamily. Beta-ketoacyl-ACP synthases family.</text>
</comment>
<sequence>MSNILITGLGLISAIGDSVAQNRQSLINGRSGIGKARYFRSRYAETMPFAEVKTSTEQLQQLLAAPRQYPQVTRTDLIALKAMGEAIADAQLSPEVLHNSSTAFISASTVGGMCLTDEMYRDANTTAATSDSPYLSAYSNSASTLFLQSYFNIGGIVNTFNTACSSSANAIMYGARLLKNGLAKKAIVGGTDSLAKFTVNGFNSLMILSAEACRPFDNARKGLNLGEAGGFIILERAEDVPPDKKVYAEIKGFGNSNDAFHPSSTSENADGPYLCMKTAIEVAGLEASDIDFINAHGTATENNDATESVAMLRLFETVPAFASTKSYTGHTLGAAGAAEAIFSILSLYHQEVYPSLNFETPIENTGLVPVPEYQPKQLRHVMSNSFGFGGNCTSLIFSVHN</sequence>
<dbReference type="InterPro" id="IPR014031">
    <property type="entry name" value="Ketoacyl_synth_C"/>
</dbReference>
<dbReference type="RefSeq" id="WP_067761146.1">
    <property type="nucleotide sequence ID" value="NZ_CP015772.1"/>
</dbReference>
<name>A0A1A9IA20_9BACT</name>
<dbReference type="PANTHER" id="PTHR11712:SF320">
    <property type="entry name" value="BETA-KETOACYL SYNTHASE"/>
    <property type="match status" value="1"/>
</dbReference>
<organism evidence="5 6">
    <name type="scientific">Niabella ginsenosidivorans</name>
    <dbReference type="NCBI Taxonomy" id="1176587"/>
    <lineage>
        <taxon>Bacteria</taxon>
        <taxon>Pseudomonadati</taxon>
        <taxon>Bacteroidota</taxon>
        <taxon>Chitinophagia</taxon>
        <taxon>Chitinophagales</taxon>
        <taxon>Chitinophagaceae</taxon>
        <taxon>Niabella</taxon>
    </lineage>
</organism>
<dbReference type="InterPro" id="IPR018201">
    <property type="entry name" value="Ketoacyl_synth_AS"/>
</dbReference>
<proteinExistence type="inferred from homology"/>
<protein>
    <submittedName>
        <fullName evidence="5">3-oxoacyl-ACP synthase</fullName>
    </submittedName>
</protein>
<dbReference type="GO" id="GO:0006633">
    <property type="term" value="P:fatty acid biosynthetic process"/>
    <property type="evidence" value="ECO:0007669"/>
    <property type="project" value="InterPro"/>
</dbReference>
<evidence type="ECO:0000256" key="1">
    <source>
        <dbReference type="ARBA" id="ARBA00008467"/>
    </source>
</evidence>
<evidence type="ECO:0000256" key="3">
    <source>
        <dbReference type="RuleBase" id="RU003694"/>
    </source>
</evidence>
<dbReference type="OrthoDB" id="9808669at2"/>
<gene>
    <name evidence="5" type="ORF">A8C56_23350</name>
</gene>
<dbReference type="EMBL" id="CP015772">
    <property type="protein sequence ID" value="ANH83521.1"/>
    <property type="molecule type" value="Genomic_DNA"/>
</dbReference>
<dbReference type="InterPro" id="IPR016039">
    <property type="entry name" value="Thiolase-like"/>
</dbReference>
<dbReference type="InterPro" id="IPR020841">
    <property type="entry name" value="PKS_Beta-ketoAc_synthase_dom"/>
</dbReference>
<reference evidence="5 6" key="1">
    <citation type="submission" date="2016-05" db="EMBL/GenBank/DDBJ databases">
        <title>Niabella ginsenosidivorans BS26 whole genome sequencing.</title>
        <authorList>
            <person name="Im W.T."/>
            <person name="Siddiqi M.Z."/>
        </authorList>
    </citation>
    <scope>NUCLEOTIDE SEQUENCE [LARGE SCALE GENOMIC DNA]</scope>
    <source>
        <strain evidence="5 6">BS26</strain>
    </source>
</reference>
<dbReference type="AlphaFoldDB" id="A0A1A9IA20"/>
<evidence type="ECO:0000259" key="4">
    <source>
        <dbReference type="PROSITE" id="PS52004"/>
    </source>
</evidence>
<dbReference type="SUPFAM" id="SSF53901">
    <property type="entry name" value="Thiolase-like"/>
    <property type="match status" value="1"/>
</dbReference>
<dbReference type="GO" id="GO:0005829">
    <property type="term" value="C:cytosol"/>
    <property type="evidence" value="ECO:0007669"/>
    <property type="project" value="TreeGrafter"/>
</dbReference>
<dbReference type="KEGG" id="nia:A8C56_23350"/>
<dbReference type="PROSITE" id="PS52004">
    <property type="entry name" value="KS3_2"/>
    <property type="match status" value="1"/>
</dbReference>
<dbReference type="Pfam" id="PF00109">
    <property type="entry name" value="ketoacyl-synt"/>
    <property type="match status" value="1"/>
</dbReference>
<dbReference type="Pfam" id="PF02801">
    <property type="entry name" value="Ketoacyl-synt_C"/>
    <property type="match status" value="1"/>
</dbReference>
<dbReference type="InterPro" id="IPR000794">
    <property type="entry name" value="Beta-ketoacyl_synthase"/>
</dbReference>
<dbReference type="GO" id="GO:0004315">
    <property type="term" value="F:3-oxoacyl-[acyl-carrier-protein] synthase activity"/>
    <property type="evidence" value="ECO:0007669"/>
    <property type="project" value="InterPro"/>
</dbReference>
<dbReference type="PROSITE" id="PS00606">
    <property type="entry name" value="KS3_1"/>
    <property type="match status" value="1"/>
</dbReference>
<dbReference type="SMART" id="SM00825">
    <property type="entry name" value="PKS_KS"/>
    <property type="match status" value="1"/>
</dbReference>
<feature type="domain" description="Ketosynthase family 3 (KS3)" evidence="4">
    <location>
        <begin position="1"/>
        <end position="399"/>
    </location>
</feature>